<keyword evidence="12" id="KW-0282">Flagellum</keyword>
<dbReference type="GO" id="GO:0009424">
    <property type="term" value="C:bacterial-type flagellum hook"/>
    <property type="evidence" value="ECO:0007669"/>
    <property type="project" value="UniProtKB-UniRule"/>
</dbReference>
<proteinExistence type="inferred from homology"/>
<evidence type="ECO:0000259" key="9">
    <source>
        <dbReference type="Pfam" id="PF00460"/>
    </source>
</evidence>
<evidence type="ECO:0000256" key="6">
    <source>
        <dbReference type="ARBA" id="ARBA00023143"/>
    </source>
</evidence>
<keyword evidence="8" id="KW-0175">Coiled coil</keyword>
<evidence type="ECO:0000256" key="8">
    <source>
        <dbReference type="SAM" id="Coils"/>
    </source>
</evidence>
<dbReference type="InterPro" id="IPR053927">
    <property type="entry name" value="FlgK_helical"/>
</dbReference>
<sequence>MSGLQAMQEAESVVGNNIDNANTPGYAQESVNLVEGHPYPPVPGDGPMIGGQYGQGVSVQSVTRQDSWFYDRQDWQNQSTYQMYSTYSSILTQVQGILSEPSSNGIQNALDQFFGAWQTLSTDPSNTAARQAVITQGQVLAQTANTVTSQLQTLQSNVLSQINDQFQQLEQYAQELSAVQAQIAAISQSNVGAGGASSSAVENPNELLDQQAAIIDEMSKLANLTLSQNQDGTISVSIGPGGSSGTVIPLNALTQASVTEGSNGVLVLRVGSGSNTQTYSLSSVVSGGQIAGNAQGFTELTGLLNNLNAFTSQLATQINSALGGQTFFDTSPFGVDVKMTSATLALGPGGPPGSSTYVAGDNTYAVNVINLQTQAQSITWIDGSGNSQSATGTFDQLLASMVSQVGMTASGVAAGEKTADALLQQSSQLRQSISGVSIDEQASYMIAFQNAYAAAAKYIATFQTMLNALLNMVQP</sequence>
<dbReference type="Pfam" id="PF00460">
    <property type="entry name" value="Flg_bb_rod"/>
    <property type="match status" value="1"/>
</dbReference>
<organism evidence="12 13">
    <name type="scientific">Alicyclobacillus acidocaldarius (strain Tc-4-1)</name>
    <name type="common">Bacillus acidocaldarius</name>
    <dbReference type="NCBI Taxonomy" id="1048834"/>
    <lineage>
        <taxon>Bacteria</taxon>
        <taxon>Bacillati</taxon>
        <taxon>Bacillota</taxon>
        <taxon>Bacilli</taxon>
        <taxon>Bacillales</taxon>
        <taxon>Alicyclobacillaceae</taxon>
        <taxon>Alicyclobacillus</taxon>
    </lineage>
</organism>
<dbReference type="GO" id="GO:0005576">
    <property type="term" value="C:extracellular region"/>
    <property type="evidence" value="ECO:0007669"/>
    <property type="project" value="UniProtKB-SubCell"/>
</dbReference>
<comment type="similarity">
    <text evidence="3 7">Belongs to the flagella basal body rod proteins family.</text>
</comment>
<dbReference type="GO" id="GO:0044780">
    <property type="term" value="P:bacterial-type flagellum assembly"/>
    <property type="evidence" value="ECO:0007669"/>
    <property type="project" value="InterPro"/>
</dbReference>
<dbReference type="KEGG" id="aad:TC41_2856"/>
<dbReference type="AlphaFoldDB" id="F8IK41"/>
<reference evidence="13" key="2">
    <citation type="submission" date="2011-06" db="EMBL/GenBank/DDBJ databases">
        <title>The complete genome sequence of Alicyclobacillus acidocaldarius sp. Tc-4-1.</title>
        <authorList>
            <person name="Chen Y."/>
            <person name="He Y."/>
            <person name="Dong Z."/>
            <person name="Hu S."/>
        </authorList>
    </citation>
    <scope>NUCLEOTIDE SEQUENCE [LARGE SCALE GENOMIC DNA]</scope>
    <source>
        <strain evidence="13">Tc-4-1</strain>
    </source>
</reference>
<comment type="subcellular location">
    <subcellularLocation>
        <location evidence="1 7">Bacterial flagellum</location>
    </subcellularLocation>
    <subcellularLocation>
        <location evidence="2 7">Secreted</location>
    </subcellularLocation>
</comment>
<feature type="domain" description="Flagellar basal-body/hook protein C-terminal" evidence="10">
    <location>
        <begin position="432"/>
        <end position="472"/>
    </location>
</feature>
<keyword evidence="6 7" id="KW-0975">Bacterial flagellum</keyword>
<dbReference type="InterPro" id="IPR001444">
    <property type="entry name" value="Flag_bb_rod_N"/>
</dbReference>
<name>F8IK41_ALIAT</name>
<dbReference type="EMBL" id="CP002902">
    <property type="protein sequence ID" value="AEJ44747.1"/>
    <property type="molecule type" value="Genomic_DNA"/>
</dbReference>
<evidence type="ECO:0000313" key="13">
    <source>
        <dbReference type="Proteomes" id="UP000000292"/>
    </source>
</evidence>
<keyword evidence="12" id="KW-0969">Cilium</keyword>
<evidence type="ECO:0000256" key="2">
    <source>
        <dbReference type="ARBA" id="ARBA00004613"/>
    </source>
</evidence>
<evidence type="ECO:0000259" key="10">
    <source>
        <dbReference type="Pfam" id="PF06429"/>
    </source>
</evidence>
<keyword evidence="12" id="KW-0966">Cell projection</keyword>
<feature type="domain" description="Flagellar basal body rod protein N-terminal" evidence="9">
    <location>
        <begin position="1"/>
        <end position="26"/>
    </location>
</feature>
<evidence type="ECO:0000256" key="7">
    <source>
        <dbReference type="RuleBase" id="RU362065"/>
    </source>
</evidence>
<evidence type="ECO:0000256" key="1">
    <source>
        <dbReference type="ARBA" id="ARBA00004365"/>
    </source>
</evidence>
<feature type="coiled-coil region" evidence="8">
    <location>
        <begin position="159"/>
        <end position="189"/>
    </location>
</feature>
<gene>
    <name evidence="7 12" type="primary">flgK</name>
    <name evidence="12" type="ordered locus">TC41_2856</name>
</gene>
<dbReference type="GO" id="GO:0005198">
    <property type="term" value="F:structural molecule activity"/>
    <property type="evidence" value="ECO:0007669"/>
    <property type="project" value="UniProtKB-UniRule"/>
</dbReference>
<evidence type="ECO:0000256" key="5">
    <source>
        <dbReference type="ARBA" id="ARBA00022525"/>
    </source>
</evidence>
<dbReference type="SUPFAM" id="SSF64518">
    <property type="entry name" value="Phase 1 flagellin"/>
    <property type="match status" value="1"/>
</dbReference>
<evidence type="ECO:0000313" key="12">
    <source>
        <dbReference type="EMBL" id="AEJ44747.1"/>
    </source>
</evidence>
<dbReference type="PANTHER" id="PTHR30033:SF1">
    <property type="entry name" value="FLAGELLAR HOOK-ASSOCIATED PROTEIN 1"/>
    <property type="match status" value="1"/>
</dbReference>
<dbReference type="STRING" id="1048834.TC41_2856"/>
<protein>
    <recommendedName>
        <fullName evidence="4 7">Flagellar hook-associated protein 1</fullName>
        <shortName evidence="7">HAP1</shortName>
    </recommendedName>
</protein>
<dbReference type="PANTHER" id="PTHR30033">
    <property type="entry name" value="FLAGELLAR HOOK-ASSOCIATED PROTEIN 1"/>
    <property type="match status" value="1"/>
</dbReference>
<accession>F8IK41</accession>
<dbReference type="HOGENOM" id="CLU_012762_1_0_9"/>
<keyword evidence="5 7" id="KW-0964">Secreted</keyword>
<dbReference type="InterPro" id="IPR002371">
    <property type="entry name" value="FlgK"/>
</dbReference>
<dbReference type="eggNOG" id="COG1256">
    <property type="taxonomic scope" value="Bacteria"/>
</dbReference>
<evidence type="ECO:0000256" key="3">
    <source>
        <dbReference type="ARBA" id="ARBA00009677"/>
    </source>
</evidence>
<dbReference type="Pfam" id="PF22638">
    <property type="entry name" value="FlgK_D1"/>
    <property type="match status" value="1"/>
</dbReference>
<evidence type="ECO:0000256" key="4">
    <source>
        <dbReference type="ARBA" id="ARBA00016244"/>
    </source>
</evidence>
<dbReference type="PATRIC" id="fig|1048834.4.peg.2711"/>
<dbReference type="Pfam" id="PF06429">
    <property type="entry name" value="Flg_bbr_C"/>
    <property type="match status" value="1"/>
</dbReference>
<dbReference type="InterPro" id="IPR010930">
    <property type="entry name" value="Flg_bb/hook_C_dom"/>
</dbReference>
<dbReference type="PRINTS" id="PR01005">
    <property type="entry name" value="FLGHOOKAP1"/>
</dbReference>
<evidence type="ECO:0000259" key="11">
    <source>
        <dbReference type="Pfam" id="PF22638"/>
    </source>
</evidence>
<dbReference type="NCBIfam" id="TIGR02492">
    <property type="entry name" value="flgK_ends"/>
    <property type="match status" value="1"/>
</dbReference>
<feature type="domain" description="Flagellar hook-associated protein FlgK helical" evidence="11">
    <location>
        <begin position="91"/>
        <end position="321"/>
    </location>
</feature>
<dbReference type="Proteomes" id="UP000000292">
    <property type="component" value="Chromosome"/>
</dbReference>
<reference evidence="12 13" key="1">
    <citation type="journal article" date="2011" name="J. Bacteriol.">
        <title>Complete Genome Sequence of Alicyclobacillus acidocaldarius Strain Tc-4-1.</title>
        <authorList>
            <person name="Chen Y."/>
            <person name="He Y."/>
            <person name="Zhang B."/>
            <person name="Yang J."/>
            <person name="Li W."/>
            <person name="Dong Z."/>
            <person name="Hu S."/>
        </authorList>
    </citation>
    <scope>NUCLEOTIDE SEQUENCE [LARGE SCALE GENOMIC DNA]</scope>
    <source>
        <strain evidence="12 13">Tc-4-1</strain>
    </source>
</reference>